<protein>
    <submittedName>
        <fullName evidence="1">Uncharacterized protein</fullName>
    </submittedName>
</protein>
<sequence>MTEITDKPLRRLRHGYRRTPEQRENDLVFCTDLFLRGYSYRQISDLLNQRNAKLGLDYAIVPPMRVYKDLKQLLINWKREHEENIDLYITKELSKLDKIEAELWDAWERSKKRIVSKIRQSGLKKERSETFAGNPRYLDLVLSVQQRRAKLLGLDAPVKVDMPNVNVSVDSSGPKYDISVIPNDMLFVIADKLQNAEYERLMIEKNGDKETEEDGE</sequence>
<organism evidence="1">
    <name type="scientific">Siphoviridae sp. ctzr51</name>
    <dbReference type="NCBI Taxonomy" id="2825751"/>
    <lineage>
        <taxon>Viruses</taxon>
        <taxon>Duplodnaviria</taxon>
        <taxon>Heunggongvirae</taxon>
        <taxon>Uroviricota</taxon>
        <taxon>Caudoviricetes</taxon>
    </lineage>
</organism>
<accession>A0A8S5UN95</accession>
<dbReference type="EMBL" id="BK016111">
    <property type="protein sequence ID" value="DAF95899.1"/>
    <property type="molecule type" value="Genomic_DNA"/>
</dbReference>
<name>A0A8S5UN95_9CAUD</name>
<reference evidence="1" key="1">
    <citation type="journal article" date="2021" name="Proc. Natl. Acad. Sci. U.S.A.">
        <title>A Catalog of Tens of Thousands of Viruses from Human Metagenomes Reveals Hidden Associations with Chronic Diseases.</title>
        <authorList>
            <person name="Tisza M.J."/>
            <person name="Buck C.B."/>
        </authorList>
    </citation>
    <scope>NUCLEOTIDE SEQUENCE</scope>
    <source>
        <strain evidence="1">Ctzr51</strain>
    </source>
</reference>
<proteinExistence type="predicted"/>
<evidence type="ECO:0000313" key="1">
    <source>
        <dbReference type="EMBL" id="DAF95899.1"/>
    </source>
</evidence>